<comment type="similarity">
    <text evidence="5">Belongs to the acyl-CoA dehydrogenase family.</text>
</comment>
<dbReference type="InterPro" id="IPR036250">
    <property type="entry name" value="AcylCo_DH-like_C"/>
</dbReference>
<dbReference type="GO" id="GO:0003995">
    <property type="term" value="F:acyl-CoA dehydrogenase activity"/>
    <property type="evidence" value="ECO:0007669"/>
    <property type="project" value="TreeGrafter"/>
</dbReference>
<evidence type="ECO:0000256" key="5">
    <source>
        <dbReference type="ARBA" id="ARBA00009347"/>
    </source>
</evidence>
<comment type="catalytic activity">
    <reaction evidence="21">
        <text>eicosanoyl-CoA + oxidized [electron-transfer flavoprotein] + H(+) = (2E)-eicosenoyl-CoA + reduced [electron-transfer flavoprotein]</text>
        <dbReference type="Rhea" id="RHEA:47236"/>
        <dbReference type="Rhea" id="RHEA-COMP:10685"/>
        <dbReference type="Rhea" id="RHEA-COMP:10686"/>
        <dbReference type="ChEBI" id="CHEBI:15378"/>
        <dbReference type="ChEBI" id="CHEBI:57380"/>
        <dbReference type="ChEBI" id="CHEBI:57692"/>
        <dbReference type="ChEBI" id="CHEBI:58307"/>
        <dbReference type="ChEBI" id="CHEBI:74691"/>
    </reaction>
    <physiologicalReaction direction="left-to-right" evidence="21">
        <dbReference type="Rhea" id="RHEA:47237"/>
    </physiologicalReaction>
</comment>
<keyword evidence="7" id="KW-0285">Flavoprotein</keyword>
<comment type="subcellular location">
    <subcellularLocation>
        <location evidence="3">Mitochondrion membrane</location>
    </subcellularLocation>
    <subcellularLocation>
        <location evidence="2">Peroxisome</location>
    </subcellularLocation>
</comment>
<evidence type="ECO:0000256" key="19">
    <source>
        <dbReference type="ARBA" id="ARBA00048395"/>
    </source>
</evidence>
<dbReference type="InterPro" id="IPR002575">
    <property type="entry name" value="Aminoglycoside_PTrfase"/>
</dbReference>
<evidence type="ECO:0000256" key="6">
    <source>
        <dbReference type="ARBA" id="ARBA00011738"/>
    </source>
</evidence>
<evidence type="ECO:0000256" key="8">
    <source>
        <dbReference type="ARBA" id="ARBA00022827"/>
    </source>
</evidence>
<evidence type="ECO:0000256" key="18">
    <source>
        <dbReference type="ARBA" id="ARBA00048086"/>
    </source>
</evidence>
<evidence type="ECO:0000313" key="27">
    <source>
        <dbReference type="Proteomes" id="UP000037460"/>
    </source>
</evidence>
<dbReference type="SUPFAM" id="SSF56645">
    <property type="entry name" value="Acyl-CoA dehydrogenase NM domain-like"/>
    <property type="match status" value="1"/>
</dbReference>
<evidence type="ECO:0000256" key="15">
    <source>
        <dbReference type="ARBA" id="ARBA00046026"/>
    </source>
</evidence>
<evidence type="ECO:0000313" key="26">
    <source>
        <dbReference type="EMBL" id="KOO28998.1"/>
    </source>
</evidence>
<keyword evidence="13" id="KW-0576">Peroxisome</keyword>
<feature type="domain" description="Acyl-CoA oxidase/dehydrogenase middle" evidence="24">
    <location>
        <begin position="524"/>
        <end position="568"/>
    </location>
</feature>
<dbReference type="Gene3D" id="2.40.110.10">
    <property type="entry name" value="Butyryl-CoA Dehydrogenase, subunit A, domain 2"/>
    <property type="match status" value="2"/>
</dbReference>
<proteinExistence type="inferred from homology"/>
<dbReference type="PANTHER" id="PTHR48083">
    <property type="entry name" value="MEDIUM-CHAIN SPECIFIC ACYL-COA DEHYDROGENASE, MITOCHONDRIAL-RELATED"/>
    <property type="match status" value="1"/>
</dbReference>
<evidence type="ECO:0000256" key="17">
    <source>
        <dbReference type="ARBA" id="ARBA00048020"/>
    </source>
</evidence>
<protein>
    <recommendedName>
        <fullName evidence="14">Acyl-CoA dehydrogenase family member 11</fullName>
    </recommendedName>
</protein>
<dbReference type="AlphaFoldDB" id="A0A0M0JS25"/>
<dbReference type="OrthoDB" id="434771at2759"/>
<keyword evidence="11" id="KW-0443">Lipid metabolism</keyword>
<dbReference type="InterPro" id="IPR037069">
    <property type="entry name" value="AcylCoA_DH/ox_N_sf"/>
</dbReference>
<comment type="catalytic activity">
    <reaction evidence="19">
        <text>tricosanoyl-CoA + oxidized [electron-transfer flavoprotein] + H(+) = (2E)-tricosenoyl-CoA + reduced [electron-transfer flavoprotein]</text>
        <dbReference type="Rhea" id="RHEA:48220"/>
        <dbReference type="Rhea" id="RHEA-COMP:10685"/>
        <dbReference type="Rhea" id="RHEA-COMP:10686"/>
        <dbReference type="ChEBI" id="CHEBI:15378"/>
        <dbReference type="ChEBI" id="CHEBI:57692"/>
        <dbReference type="ChEBI" id="CHEBI:58307"/>
        <dbReference type="ChEBI" id="CHEBI:90118"/>
        <dbReference type="ChEBI" id="CHEBI:90119"/>
    </reaction>
    <physiologicalReaction direction="left-to-right" evidence="19">
        <dbReference type="Rhea" id="RHEA:48221"/>
    </physiologicalReaction>
</comment>
<dbReference type="GO" id="GO:0033539">
    <property type="term" value="P:fatty acid beta-oxidation using acyl-CoA dehydrogenase"/>
    <property type="evidence" value="ECO:0007669"/>
    <property type="project" value="TreeGrafter"/>
</dbReference>
<dbReference type="InterPro" id="IPR050741">
    <property type="entry name" value="Acyl-CoA_dehydrogenase"/>
</dbReference>
<dbReference type="CDD" id="cd05154">
    <property type="entry name" value="ACAD10_11_N-like"/>
    <property type="match status" value="1"/>
</dbReference>
<comment type="catalytic activity">
    <reaction evidence="16">
        <text>a 2,3-saturated acyl-CoA + oxidized [electron-transfer flavoprotein] + H(+) = a (2E)-enoyl-CoA + reduced [electron-transfer flavoprotein]</text>
        <dbReference type="Rhea" id="RHEA:44704"/>
        <dbReference type="Rhea" id="RHEA-COMP:10685"/>
        <dbReference type="Rhea" id="RHEA-COMP:10686"/>
        <dbReference type="ChEBI" id="CHEBI:15378"/>
        <dbReference type="ChEBI" id="CHEBI:57692"/>
        <dbReference type="ChEBI" id="CHEBI:58307"/>
        <dbReference type="ChEBI" id="CHEBI:58856"/>
        <dbReference type="ChEBI" id="CHEBI:65111"/>
    </reaction>
    <physiologicalReaction direction="left-to-right" evidence="16">
        <dbReference type="Rhea" id="RHEA:44705"/>
    </physiologicalReaction>
</comment>
<organism evidence="26 27">
    <name type="scientific">Chrysochromulina tobinii</name>
    <dbReference type="NCBI Taxonomy" id="1460289"/>
    <lineage>
        <taxon>Eukaryota</taxon>
        <taxon>Haptista</taxon>
        <taxon>Haptophyta</taxon>
        <taxon>Prymnesiophyceae</taxon>
        <taxon>Prymnesiales</taxon>
        <taxon>Chrysochromulinaceae</taxon>
        <taxon>Chrysochromulina</taxon>
    </lineage>
</organism>
<evidence type="ECO:0000256" key="20">
    <source>
        <dbReference type="ARBA" id="ARBA00048399"/>
    </source>
</evidence>
<comment type="cofactor">
    <cofactor evidence="1">
        <name>FAD</name>
        <dbReference type="ChEBI" id="CHEBI:57692"/>
    </cofactor>
</comment>
<dbReference type="Proteomes" id="UP000037460">
    <property type="component" value="Unassembled WGS sequence"/>
</dbReference>
<reference evidence="27" key="1">
    <citation type="journal article" date="2015" name="PLoS Genet.">
        <title>Genome Sequence and Transcriptome Analyses of Chrysochromulina tobin: Metabolic Tools for Enhanced Algal Fitness in the Prominent Order Prymnesiales (Haptophyceae).</title>
        <authorList>
            <person name="Hovde B.T."/>
            <person name="Deodato C.R."/>
            <person name="Hunsperger H.M."/>
            <person name="Ryken S.A."/>
            <person name="Yost W."/>
            <person name="Jha R.K."/>
            <person name="Patterson J."/>
            <person name="Monnat R.J. Jr."/>
            <person name="Barlow S.B."/>
            <person name="Starkenburg S.R."/>
            <person name="Cattolico R.A."/>
        </authorList>
    </citation>
    <scope>NUCLEOTIDE SEQUENCE</scope>
    <source>
        <strain evidence="27">CCMP291</strain>
    </source>
</reference>
<evidence type="ECO:0000256" key="2">
    <source>
        <dbReference type="ARBA" id="ARBA00004275"/>
    </source>
</evidence>
<evidence type="ECO:0000256" key="21">
    <source>
        <dbReference type="ARBA" id="ARBA00049140"/>
    </source>
</evidence>
<comment type="catalytic activity">
    <reaction evidence="17">
        <text>docosanoyl-CoA + oxidized [electron-transfer flavoprotein] + H(+) = (2E)-docosenoyl-CoA + reduced [electron-transfer flavoprotein]</text>
        <dbReference type="Rhea" id="RHEA:47228"/>
        <dbReference type="Rhea" id="RHEA-COMP:10685"/>
        <dbReference type="Rhea" id="RHEA-COMP:10686"/>
        <dbReference type="ChEBI" id="CHEBI:15378"/>
        <dbReference type="ChEBI" id="CHEBI:57692"/>
        <dbReference type="ChEBI" id="CHEBI:58307"/>
        <dbReference type="ChEBI" id="CHEBI:65059"/>
        <dbReference type="ChEBI" id="CHEBI:74692"/>
    </reaction>
    <physiologicalReaction direction="left-to-right" evidence="17">
        <dbReference type="Rhea" id="RHEA:47229"/>
    </physiologicalReaction>
</comment>
<dbReference type="Gene3D" id="3.30.200.20">
    <property type="entry name" value="Phosphorylase Kinase, domain 1"/>
    <property type="match status" value="1"/>
</dbReference>
<evidence type="ECO:0000256" key="13">
    <source>
        <dbReference type="ARBA" id="ARBA00023140"/>
    </source>
</evidence>
<dbReference type="Pfam" id="PF02771">
    <property type="entry name" value="Acyl-CoA_dh_N"/>
    <property type="match status" value="1"/>
</dbReference>
<dbReference type="PANTHER" id="PTHR48083:SF13">
    <property type="entry name" value="ACYL-COA DEHYDROGENASE FAMILY MEMBER 11"/>
    <property type="match status" value="1"/>
</dbReference>
<dbReference type="Gene3D" id="1.20.140.10">
    <property type="entry name" value="Butyryl-CoA Dehydrogenase, subunit A, domain 3"/>
    <property type="match status" value="1"/>
</dbReference>
<evidence type="ECO:0000259" key="25">
    <source>
        <dbReference type="Pfam" id="PF02771"/>
    </source>
</evidence>
<evidence type="ECO:0000259" key="24">
    <source>
        <dbReference type="Pfam" id="PF02770"/>
    </source>
</evidence>
<keyword evidence="27" id="KW-1185">Reference proteome</keyword>
<dbReference type="InterPro" id="IPR006091">
    <property type="entry name" value="Acyl-CoA_Oxase/DH_mid-dom"/>
</dbReference>
<dbReference type="GO" id="GO:0050660">
    <property type="term" value="F:flavin adenine dinucleotide binding"/>
    <property type="evidence" value="ECO:0007669"/>
    <property type="project" value="InterPro"/>
</dbReference>
<evidence type="ECO:0000256" key="11">
    <source>
        <dbReference type="ARBA" id="ARBA00023098"/>
    </source>
</evidence>
<dbReference type="Pfam" id="PF01636">
    <property type="entry name" value="APH"/>
    <property type="match status" value="1"/>
</dbReference>
<comment type="subunit">
    <text evidence="6">Homodimer.</text>
</comment>
<dbReference type="InterPro" id="IPR046373">
    <property type="entry name" value="Acyl-CoA_Oxase/DH_mid-dom_sf"/>
</dbReference>
<evidence type="ECO:0000256" key="10">
    <source>
        <dbReference type="ARBA" id="ARBA00023002"/>
    </source>
</evidence>
<dbReference type="SUPFAM" id="SSF47203">
    <property type="entry name" value="Acyl-CoA dehydrogenase C-terminal domain-like"/>
    <property type="match status" value="1"/>
</dbReference>
<comment type="caution">
    <text evidence="26">The sequence shown here is derived from an EMBL/GenBank/DDBJ whole genome shotgun (WGS) entry which is preliminary data.</text>
</comment>
<evidence type="ECO:0000256" key="12">
    <source>
        <dbReference type="ARBA" id="ARBA00023136"/>
    </source>
</evidence>
<evidence type="ECO:0000256" key="16">
    <source>
        <dbReference type="ARBA" id="ARBA00047443"/>
    </source>
</evidence>
<dbReference type="SUPFAM" id="SSF56112">
    <property type="entry name" value="Protein kinase-like (PK-like)"/>
    <property type="match status" value="1"/>
</dbReference>
<comment type="catalytic activity">
    <reaction evidence="20">
        <text>hexacosanoyl-CoA + oxidized [electron-transfer flavoprotein] + H(+) = (2E)-hexacosenoyl-CoA + reduced [electron-transfer flavoprotein]</text>
        <dbReference type="Rhea" id="RHEA:48216"/>
        <dbReference type="Rhea" id="RHEA-COMP:10685"/>
        <dbReference type="Rhea" id="RHEA-COMP:10686"/>
        <dbReference type="ChEBI" id="CHEBI:15378"/>
        <dbReference type="ChEBI" id="CHEBI:57692"/>
        <dbReference type="ChEBI" id="CHEBI:58307"/>
        <dbReference type="ChEBI" id="CHEBI:64868"/>
        <dbReference type="ChEBI" id="CHEBI:74281"/>
    </reaction>
    <physiologicalReaction direction="left-to-right" evidence="20">
        <dbReference type="Rhea" id="RHEA:48217"/>
    </physiologicalReaction>
</comment>
<sequence>MASTLEEAGSVRHALDEMRLAEYLRTYVRPFAGVLVLRQFSHGQSNPTYLCECGLGVAGGFRVVLRKQPHGKLLQSAHAVDREYRVMCALGDTTDVPVPRMLSYCADAAVVGTPFYVMEFVQGRIFKDPTLSELKPIERYGIYAAMCDVLARIHRVRWSDVGLKGFGVPDQYAARQVRRWRKQYEGGRATLEKAGVEESADVTALVGWLDEHCAEVEAATGHVPACLVHGDYKLDNLIFHPTEPRVLAVLDWELSTIGSPLADLAHCCQAYRWPSDHWYMPGLAGASLVRRGLPHEAEFVRGYVERAKLPTIPPLVWRFYCALALFRVCAIVQGVYARALQGNASAAAERAAMAGKLFAEVAAIGLSVATGGEQGVPTAPPYPHPYDLMPFGFSARGRELYDKVSAFIGAHIIPNEFAWEAALAANTAAGQRWTPIPMIEELKAKARAQGLWNLFSPDPEHGPGLSNLDYAPIAELTGRNPWAAEVFNCSAPDSGNMEILARFGTADQKARWLAPLLAGDIRSCFAMTEPDSGCSDATNVQTRFVREGDEYVVSGRKWWSTGAGDPRCVRIERMLTVFGYDDAPHGHAEISFREVRVPCASVLLGPGRGFEIAQARLGPGRIHHCMRTIGAAERALAALCHRAKCRRVFGQLLAQKGTVESAIAESRIELEQARLLVLKAAHMIDVVGPKQAQQEIAMIKVAAPRMALRVVDRAIQAHGGGVSQDHVLAHAYAGLRSLRLADGPDEVHCRTVARIELMKSRL</sequence>
<dbReference type="InterPro" id="IPR009100">
    <property type="entry name" value="AcylCoA_DH/oxidase_NM_dom_sf"/>
</dbReference>
<dbReference type="GO" id="GO:0005777">
    <property type="term" value="C:peroxisome"/>
    <property type="evidence" value="ECO:0007669"/>
    <property type="project" value="UniProtKB-SubCell"/>
</dbReference>
<dbReference type="InterPro" id="IPR041726">
    <property type="entry name" value="ACAD10_11_N"/>
</dbReference>
<evidence type="ECO:0000259" key="23">
    <source>
        <dbReference type="Pfam" id="PF01636"/>
    </source>
</evidence>
<name>A0A0M0JS25_9EUKA</name>
<evidence type="ECO:0000256" key="4">
    <source>
        <dbReference type="ARBA" id="ARBA00005005"/>
    </source>
</evidence>
<evidence type="ECO:0000256" key="14">
    <source>
        <dbReference type="ARBA" id="ARBA00040622"/>
    </source>
</evidence>
<evidence type="ECO:0000256" key="9">
    <source>
        <dbReference type="ARBA" id="ARBA00022832"/>
    </source>
</evidence>
<dbReference type="EMBL" id="JWZX01002478">
    <property type="protein sequence ID" value="KOO28998.1"/>
    <property type="molecule type" value="Genomic_DNA"/>
</dbReference>
<dbReference type="Gene3D" id="3.90.1200.10">
    <property type="match status" value="1"/>
</dbReference>
<comment type="function">
    <text evidence="15">Acyl-CoA dehydrogenase, that exhibits maximal activity towards saturated C22-CoA. Probably participates in beta-oxydation and energy production but could also play a role in the metabolism of specific fatty acids to control fatty acids composition of cellular lipids in brain.</text>
</comment>
<evidence type="ECO:0000259" key="22">
    <source>
        <dbReference type="Pfam" id="PF00441"/>
    </source>
</evidence>
<evidence type="ECO:0000256" key="3">
    <source>
        <dbReference type="ARBA" id="ARBA00004325"/>
    </source>
</evidence>
<feature type="domain" description="Aminoglycoside phosphotransferase" evidence="23">
    <location>
        <begin position="37"/>
        <end position="287"/>
    </location>
</feature>
<dbReference type="GO" id="GO:0031966">
    <property type="term" value="C:mitochondrial membrane"/>
    <property type="evidence" value="ECO:0007669"/>
    <property type="project" value="UniProtKB-SubCell"/>
</dbReference>
<dbReference type="InterPro" id="IPR013786">
    <property type="entry name" value="AcylCoA_DH/ox_N"/>
</dbReference>
<feature type="domain" description="Acyl-CoA dehydrogenase/oxidase C-terminal" evidence="22">
    <location>
        <begin position="607"/>
        <end position="754"/>
    </location>
</feature>
<keyword evidence="12" id="KW-0472">Membrane</keyword>
<dbReference type="Pfam" id="PF02770">
    <property type="entry name" value="Acyl-CoA_dh_M"/>
    <property type="match status" value="1"/>
</dbReference>
<evidence type="ECO:0000256" key="1">
    <source>
        <dbReference type="ARBA" id="ARBA00001974"/>
    </source>
</evidence>
<dbReference type="InterPro" id="IPR011009">
    <property type="entry name" value="Kinase-like_dom_sf"/>
</dbReference>
<dbReference type="Gene3D" id="1.10.540.10">
    <property type="entry name" value="Acyl-CoA dehydrogenase/oxidase, N-terminal domain"/>
    <property type="match status" value="1"/>
</dbReference>
<keyword evidence="8" id="KW-0274">FAD</keyword>
<feature type="domain" description="Acyl-CoA dehydrogenase/oxidase N-terminal" evidence="25">
    <location>
        <begin position="398"/>
        <end position="520"/>
    </location>
</feature>
<dbReference type="InterPro" id="IPR009075">
    <property type="entry name" value="AcylCo_DH/oxidase_C"/>
</dbReference>
<comment type="catalytic activity">
    <reaction evidence="18">
        <text>tetracosanoyl-CoA + oxidized [electron-transfer flavoprotein] + H(+) = (2E)-tetracosenoyl-CoA + reduced [electron-transfer flavoprotein]</text>
        <dbReference type="Rhea" id="RHEA:47232"/>
        <dbReference type="Rhea" id="RHEA-COMP:10685"/>
        <dbReference type="Rhea" id="RHEA-COMP:10686"/>
        <dbReference type="ChEBI" id="CHEBI:15378"/>
        <dbReference type="ChEBI" id="CHEBI:57692"/>
        <dbReference type="ChEBI" id="CHEBI:58307"/>
        <dbReference type="ChEBI" id="CHEBI:65052"/>
        <dbReference type="ChEBI" id="CHEBI:74693"/>
    </reaction>
    <physiologicalReaction direction="left-to-right" evidence="18">
        <dbReference type="Rhea" id="RHEA:47233"/>
    </physiologicalReaction>
</comment>
<accession>A0A0M0JS25</accession>
<dbReference type="Pfam" id="PF00441">
    <property type="entry name" value="Acyl-CoA_dh_1"/>
    <property type="match status" value="1"/>
</dbReference>
<comment type="pathway">
    <text evidence="4">Lipid metabolism; fatty acid beta-oxidation.</text>
</comment>
<evidence type="ECO:0000256" key="7">
    <source>
        <dbReference type="ARBA" id="ARBA00022630"/>
    </source>
</evidence>
<keyword evidence="10" id="KW-0560">Oxidoreductase</keyword>
<gene>
    <name evidence="26" type="ORF">Ctob_014769</name>
</gene>
<keyword evidence="9" id="KW-0276">Fatty acid metabolism</keyword>